<gene>
    <name evidence="2" type="ORF">GC105_13830</name>
</gene>
<sequence length="134" mass="14876">MNWIRRSLTKIKDEYKFYEKLTPPRVIMSDGETGAYKREYPTKVIVCLPVSSRVIEGWARVILDMKDANLEDGDILVTTFTDPSLTPLFVSVKGLVTDVGRMITPKACCLSAVVGVENAAKLIKDGLKIRINGA</sequence>
<evidence type="ECO:0000313" key="3">
    <source>
        <dbReference type="Proteomes" id="UP000440004"/>
    </source>
</evidence>
<dbReference type="EMBL" id="WHNX01000029">
    <property type="protein sequence ID" value="MPW26861.1"/>
    <property type="molecule type" value="Genomic_DNA"/>
</dbReference>
<protein>
    <recommendedName>
        <fullName evidence="1">PEP-utilising enzyme mobile domain-containing protein</fullName>
    </recommendedName>
</protein>
<keyword evidence="3" id="KW-1185">Reference proteome</keyword>
<feature type="domain" description="PEP-utilising enzyme mobile" evidence="1">
    <location>
        <begin position="71"/>
        <end position="133"/>
    </location>
</feature>
<dbReference type="GO" id="GO:0016772">
    <property type="term" value="F:transferase activity, transferring phosphorus-containing groups"/>
    <property type="evidence" value="ECO:0007669"/>
    <property type="project" value="InterPro"/>
</dbReference>
<dbReference type="Proteomes" id="UP000440004">
    <property type="component" value="Unassembled WGS sequence"/>
</dbReference>
<dbReference type="PANTHER" id="PTHR43615">
    <property type="entry name" value="PHOSPHOENOLPYRUVATE SYNTHASE-RELATED"/>
    <property type="match status" value="1"/>
</dbReference>
<dbReference type="AlphaFoldDB" id="A0A6A7KC36"/>
<accession>A0A6A7KC36</accession>
<evidence type="ECO:0000259" key="1">
    <source>
        <dbReference type="Pfam" id="PF00391"/>
    </source>
</evidence>
<organism evidence="2 3">
    <name type="scientific">Alkalibaculum sporogenes</name>
    <dbReference type="NCBI Taxonomy" id="2655001"/>
    <lineage>
        <taxon>Bacteria</taxon>
        <taxon>Bacillati</taxon>
        <taxon>Bacillota</taxon>
        <taxon>Clostridia</taxon>
        <taxon>Eubacteriales</taxon>
        <taxon>Eubacteriaceae</taxon>
        <taxon>Alkalibaculum</taxon>
    </lineage>
</organism>
<dbReference type="SUPFAM" id="SSF52009">
    <property type="entry name" value="Phosphohistidine domain"/>
    <property type="match status" value="1"/>
</dbReference>
<dbReference type="InterPro" id="IPR036637">
    <property type="entry name" value="Phosphohistidine_dom_sf"/>
</dbReference>
<name>A0A6A7KC36_9FIRM</name>
<comment type="caution">
    <text evidence="2">The sequence shown here is derived from an EMBL/GenBank/DDBJ whole genome shotgun (WGS) entry which is preliminary data.</text>
</comment>
<dbReference type="Gene3D" id="3.50.30.10">
    <property type="entry name" value="Phosphohistidine domain"/>
    <property type="match status" value="1"/>
</dbReference>
<proteinExistence type="predicted"/>
<reference evidence="2 3" key="1">
    <citation type="submission" date="2019-10" db="EMBL/GenBank/DDBJ databases">
        <title>Alkalibaculum tamaniensis sp.nov., a new alkaliphilic acetogen, isolated on methoxylated aromatics from a mud volcano.</title>
        <authorList>
            <person name="Khomyakova M.A."/>
            <person name="Merkel A.Y."/>
            <person name="Bonch-Osmolovskaya E.A."/>
            <person name="Slobodkin A.I."/>
        </authorList>
    </citation>
    <scope>NUCLEOTIDE SEQUENCE [LARGE SCALE GENOMIC DNA]</scope>
    <source>
        <strain evidence="2 3">M08DMB</strain>
    </source>
</reference>
<dbReference type="InterPro" id="IPR008279">
    <property type="entry name" value="PEP-util_enz_mobile_dom"/>
</dbReference>
<evidence type="ECO:0000313" key="2">
    <source>
        <dbReference type="EMBL" id="MPW26861.1"/>
    </source>
</evidence>
<dbReference type="PANTHER" id="PTHR43615:SF1">
    <property type="entry name" value="PPDK_N DOMAIN-CONTAINING PROTEIN"/>
    <property type="match status" value="1"/>
</dbReference>
<dbReference type="InterPro" id="IPR051549">
    <property type="entry name" value="PEP_Utilizing_Enz"/>
</dbReference>
<dbReference type="Pfam" id="PF00391">
    <property type="entry name" value="PEP-utilizers"/>
    <property type="match status" value="1"/>
</dbReference>